<proteinExistence type="predicted"/>
<dbReference type="InterPro" id="IPR007820">
    <property type="entry name" value="AbrB_fam"/>
</dbReference>
<feature type="transmembrane region" description="Helical" evidence="1">
    <location>
        <begin position="267"/>
        <end position="292"/>
    </location>
</feature>
<comment type="caution">
    <text evidence="2">The sequence shown here is derived from an EMBL/GenBank/DDBJ whole genome shotgun (WGS) entry which is preliminary data.</text>
</comment>
<accession>A0A2N7TZK1</accession>
<evidence type="ECO:0000256" key="1">
    <source>
        <dbReference type="SAM" id="Phobius"/>
    </source>
</evidence>
<dbReference type="NCBIfam" id="TIGR03082">
    <property type="entry name" value="Gneg_AbrB_dup"/>
    <property type="match status" value="2"/>
</dbReference>
<dbReference type="OrthoDB" id="7157734at2"/>
<keyword evidence="3" id="KW-1185">Reference proteome</keyword>
<keyword evidence="1" id="KW-0472">Membrane</keyword>
<evidence type="ECO:0008006" key="4">
    <source>
        <dbReference type="Google" id="ProtNLM"/>
    </source>
</evidence>
<name>A0A2N7TZK1_9GAMM</name>
<feature type="transmembrane region" description="Helical" evidence="1">
    <location>
        <begin position="157"/>
        <end position="174"/>
    </location>
</feature>
<dbReference type="GO" id="GO:0016020">
    <property type="term" value="C:membrane"/>
    <property type="evidence" value="ECO:0007669"/>
    <property type="project" value="InterPro"/>
</dbReference>
<reference evidence="2 3" key="1">
    <citation type="submission" date="2018-01" db="EMBL/GenBank/DDBJ databases">
        <title>Halomonas endophytica sp. nov., isolated from storage liquid in the stems of Populus euphratica.</title>
        <authorList>
            <person name="Chen C."/>
        </authorList>
    </citation>
    <scope>NUCLEOTIDE SEQUENCE [LARGE SCALE GENOMIC DNA]</scope>
    <source>
        <strain evidence="2 3">MC28</strain>
    </source>
</reference>
<organism evidence="2 3">
    <name type="scientific">Billgrantia endophytica</name>
    <dbReference type="NCBI Taxonomy" id="2033802"/>
    <lineage>
        <taxon>Bacteria</taxon>
        <taxon>Pseudomonadati</taxon>
        <taxon>Pseudomonadota</taxon>
        <taxon>Gammaproteobacteria</taxon>
        <taxon>Oceanospirillales</taxon>
        <taxon>Halomonadaceae</taxon>
        <taxon>Billgrantia</taxon>
    </lineage>
</organism>
<keyword evidence="1" id="KW-1133">Transmembrane helix</keyword>
<feature type="transmembrane region" description="Helical" evidence="1">
    <location>
        <begin position="210"/>
        <end position="230"/>
    </location>
</feature>
<dbReference type="EMBL" id="PNRF01000034">
    <property type="protein sequence ID" value="PMR73583.1"/>
    <property type="molecule type" value="Genomic_DNA"/>
</dbReference>
<dbReference type="GO" id="GO:0010468">
    <property type="term" value="P:regulation of gene expression"/>
    <property type="evidence" value="ECO:0007669"/>
    <property type="project" value="InterPro"/>
</dbReference>
<feature type="transmembrane region" description="Helical" evidence="1">
    <location>
        <begin position="12"/>
        <end position="35"/>
    </location>
</feature>
<dbReference type="InterPro" id="IPR017516">
    <property type="entry name" value="AbrB_dup"/>
</dbReference>
<evidence type="ECO:0000313" key="2">
    <source>
        <dbReference type="EMBL" id="PMR73583.1"/>
    </source>
</evidence>
<gene>
    <name evidence="2" type="ORF">C1H69_16810</name>
</gene>
<feature type="transmembrane region" description="Helical" evidence="1">
    <location>
        <begin position="236"/>
        <end position="255"/>
    </location>
</feature>
<evidence type="ECO:0000313" key="3">
    <source>
        <dbReference type="Proteomes" id="UP000235803"/>
    </source>
</evidence>
<keyword evidence="1" id="KW-0812">Transmembrane</keyword>
<sequence>MIIQPLRDTRLHANFSGTILTLALASLGGLVGHLLGLPAGWLLGSIAATLTASIAGLRLNYPSEFQSLVLLLVGISIGSSLSPNFFSEAVSWLPSLAGLLVVMLIITLTVSHALFRLTGLSGNTSFLSAFPGHMVLVLQTASQYPCNVPQVTMVQSIRLLFLVVLFPTLAQGAMDGRINQMQETHYSALTLLVLAAGLGAALCKRYKLPAAALLGSILGASLISISGFEVGKLPTGLETAVFVLTGAMIGTRFTGNHLGRMVKLLPVSCFSAALTLLATSVIALPVSVAINVPFTQLLLAYAPGGAEVMALIALAVGHDAGFVGFHHLARLMFMAISFPILLRLMISNE</sequence>
<dbReference type="Pfam" id="PF05145">
    <property type="entry name" value="AbrB"/>
    <property type="match status" value="1"/>
</dbReference>
<feature type="transmembrane region" description="Helical" evidence="1">
    <location>
        <begin position="41"/>
        <end position="61"/>
    </location>
</feature>
<feature type="transmembrane region" description="Helical" evidence="1">
    <location>
        <begin position="92"/>
        <end position="115"/>
    </location>
</feature>
<dbReference type="AlphaFoldDB" id="A0A2N7TZK1"/>
<feature type="transmembrane region" description="Helical" evidence="1">
    <location>
        <begin position="298"/>
        <end position="316"/>
    </location>
</feature>
<feature type="transmembrane region" description="Helical" evidence="1">
    <location>
        <begin position="328"/>
        <end position="346"/>
    </location>
</feature>
<dbReference type="PANTHER" id="PTHR38457">
    <property type="entry name" value="REGULATOR ABRB-RELATED"/>
    <property type="match status" value="1"/>
</dbReference>
<dbReference type="Proteomes" id="UP000235803">
    <property type="component" value="Unassembled WGS sequence"/>
</dbReference>
<dbReference type="PANTHER" id="PTHR38457:SF1">
    <property type="entry name" value="REGULATOR ABRB-RELATED"/>
    <property type="match status" value="1"/>
</dbReference>
<dbReference type="PIRSF" id="PIRSF038991">
    <property type="entry name" value="Protein_AbrB"/>
    <property type="match status" value="1"/>
</dbReference>
<protein>
    <recommendedName>
        <fullName evidence="4">Ammonia monooxygenase</fullName>
    </recommendedName>
</protein>
<feature type="transmembrane region" description="Helical" evidence="1">
    <location>
        <begin position="186"/>
        <end position="203"/>
    </location>
</feature>
<feature type="transmembrane region" description="Helical" evidence="1">
    <location>
        <begin position="68"/>
        <end position="86"/>
    </location>
</feature>